<dbReference type="PROSITE" id="PS50088">
    <property type="entry name" value="ANK_REPEAT"/>
    <property type="match status" value="2"/>
</dbReference>
<dbReference type="Proteomes" id="UP000324897">
    <property type="component" value="Unassembled WGS sequence"/>
</dbReference>
<dbReference type="Gene3D" id="1.25.40.20">
    <property type="entry name" value="Ankyrin repeat-containing domain"/>
    <property type="match status" value="2"/>
</dbReference>
<dbReference type="AlphaFoldDB" id="A0A5J9UEV9"/>
<accession>A0A5J9UEV9</accession>
<protein>
    <submittedName>
        <fullName evidence="3">Uncharacterized protein</fullName>
    </submittedName>
</protein>
<name>A0A5J9UEV9_9POAL</name>
<dbReference type="PANTHER" id="PTHR24121">
    <property type="entry name" value="NO MECHANORECEPTOR POTENTIAL C, ISOFORM D-RELATED"/>
    <property type="match status" value="1"/>
</dbReference>
<reference evidence="3 4" key="1">
    <citation type="journal article" date="2019" name="Sci. Rep.">
        <title>A high-quality genome of Eragrostis curvula grass provides insights into Poaceae evolution and supports new strategies to enhance forage quality.</title>
        <authorList>
            <person name="Carballo J."/>
            <person name="Santos B.A.C.M."/>
            <person name="Zappacosta D."/>
            <person name="Garbus I."/>
            <person name="Selva J.P."/>
            <person name="Gallo C.A."/>
            <person name="Diaz A."/>
            <person name="Albertini E."/>
            <person name="Caccamo M."/>
            <person name="Echenique V."/>
        </authorList>
    </citation>
    <scope>NUCLEOTIDE SEQUENCE [LARGE SCALE GENOMIC DNA]</scope>
    <source>
        <strain evidence="4">cv. Victoria</strain>
        <tissue evidence="3">Leaf</tissue>
    </source>
</reference>
<feature type="non-terminal residue" evidence="3">
    <location>
        <position position="1"/>
    </location>
</feature>
<dbReference type="PANTHER" id="PTHR24121:SF21">
    <property type="entry name" value="ANKYRIN REPEAT FAMILY PROTEIN"/>
    <property type="match status" value="1"/>
</dbReference>
<organism evidence="3 4">
    <name type="scientific">Eragrostis curvula</name>
    <name type="common">weeping love grass</name>
    <dbReference type="NCBI Taxonomy" id="38414"/>
    <lineage>
        <taxon>Eukaryota</taxon>
        <taxon>Viridiplantae</taxon>
        <taxon>Streptophyta</taxon>
        <taxon>Embryophyta</taxon>
        <taxon>Tracheophyta</taxon>
        <taxon>Spermatophyta</taxon>
        <taxon>Magnoliopsida</taxon>
        <taxon>Liliopsida</taxon>
        <taxon>Poales</taxon>
        <taxon>Poaceae</taxon>
        <taxon>PACMAD clade</taxon>
        <taxon>Chloridoideae</taxon>
        <taxon>Eragrostideae</taxon>
        <taxon>Eragrostidinae</taxon>
        <taxon>Eragrostis</taxon>
    </lineage>
</organism>
<comment type="caution">
    <text evidence="3">The sequence shown here is derived from an EMBL/GenBank/DDBJ whole genome shotgun (WGS) entry which is preliminary data.</text>
</comment>
<sequence length="372" mass="40678">MRNLPGRDGGEAHTFSSYLREHPRVIMHRALLWPAQCWHCGSSDGPAFPEANAGEHTAVPPPNAGEHTAVPPPNAGEHTAVPLPNAEQTRDDNRLDLEGRTCIRCAEEICRRTQHLRNDAVLEGNGGDTILHQATRLGKLRMFCHLMTLVGKECGHATAADILMKTNDRGETALHLAVSVGDRDMVELMLWVAPELGGRLDRDGISPMYLAVSLGRKDIAQELRKLCGDALSYSGPNGQNALHSAVLHGEEMTRMVLGWNEDLARGKDGNDSTPLHFALSVERRPLIRDNNGNTALHLAVDAEHLGMVCNLLRNKEVCLNLRNKRGLTPIDVAKGKIRQGFFFGGNPDKVIYQTLIRVGAMHGKPPDGSSSR</sequence>
<evidence type="ECO:0000256" key="1">
    <source>
        <dbReference type="PROSITE-ProRule" id="PRU00023"/>
    </source>
</evidence>
<dbReference type="Pfam" id="PF13857">
    <property type="entry name" value="Ank_5"/>
    <property type="match status" value="1"/>
</dbReference>
<gene>
    <name evidence="3" type="ORF">EJB05_31320</name>
</gene>
<evidence type="ECO:0000313" key="4">
    <source>
        <dbReference type="Proteomes" id="UP000324897"/>
    </source>
</evidence>
<dbReference type="Pfam" id="PF12796">
    <property type="entry name" value="Ank_2"/>
    <property type="match status" value="1"/>
</dbReference>
<dbReference type="InterPro" id="IPR002110">
    <property type="entry name" value="Ankyrin_rpt"/>
</dbReference>
<proteinExistence type="predicted"/>
<dbReference type="EMBL" id="RWGY01000026">
    <property type="protein sequence ID" value="TVU21668.1"/>
    <property type="molecule type" value="Genomic_DNA"/>
</dbReference>
<evidence type="ECO:0000256" key="2">
    <source>
        <dbReference type="SAM" id="MobiDB-lite"/>
    </source>
</evidence>
<dbReference type="InterPro" id="IPR036770">
    <property type="entry name" value="Ankyrin_rpt-contain_sf"/>
</dbReference>
<dbReference type="SUPFAM" id="SSF48403">
    <property type="entry name" value="Ankyrin repeat"/>
    <property type="match status" value="1"/>
</dbReference>
<dbReference type="OrthoDB" id="694935at2759"/>
<dbReference type="PROSITE" id="PS50297">
    <property type="entry name" value="ANK_REP_REGION"/>
    <property type="match status" value="1"/>
</dbReference>
<dbReference type="SMART" id="SM00248">
    <property type="entry name" value="ANK"/>
    <property type="match status" value="4"/>
</dbReference>
<dbReference type="Gramene" id="TVU21668">
    <property type="protein sequence ID" value="TVU21668"/>
    <property type="gene ID" value="EJB05_31320"/>
</dbReference>
<evidence type="ECO:0000313" key="3">
    <source>
        <dbReference type="EMBL" id="TVU21668.1"/>
    </source>
</evidence>
<keyword evidence="1" id="KW-0040">ANK repeat</keyword>
<feature type="repeat" description="ANK" evidence="1">
    <location>
        <begin position="291"/>
        <end position="324"/>
    </location>
</feature>
<feature type="region of interest" description="Disordered" evidence="2">
    <location>
        <begin position="49"/>
        <end position="92"/>
    </location>
</feature>
<feature type="repeat" description="ANK" evidence="1">
    <location>
        <begin position="169"/>
        <end position="190"/>
    </location>
</feature>
<keyword evidence="4" id="KW-1185">Reference proteome</keyword>